<proteinExistence type="predicted"/>
<comment type="caution">
    <text evidence="1">The sequence shown here is derived from an EMBL/GenBank/DDBJ whole genome shotgun (WGS) entry which is preliminary data.</text>
</comment>
<dbReference type="AlphaFoldDB" id="A0A9Q3CIU3"/>
<gene>
    <name evidence="1" type="ORF">O181_023605</name>
</gene>
<keyword evidence="2" id="KW-1185">Reference proteome</keyword>
<sequence>MWKRECDTESRCIADEKEYKKQRNNKTPKEPDFREVYQVPVSTLKFDNLKRPNQVRDSFVGPFTLISLIQENEVEVKVREKFSRRNLVFQVSIVKPYHQTG</sequence>
<organism evidence="1 2">
    <name type="scientific">Austropuccinia psidii MF-1</name>
    <dbReference type="NCBI Taxonomy" id="1389203"/>
    <lineage>
        <taxon>Eukaryota</taxon>
        <taxon>Fungi</taxon>
        <taxon>Dikarya</taxon>
        <taxon>Basidiomycota</taxon>
        <taxon>Pucciniomycotina</taxon>
        <taxon>Pucciniomycetes</taxon>
        <taxon>Pucciniales</taxon>
        <taxon>Sphaerophragmiaceae</taxon>
        <taxon>Austropuccinia</taxon>
    </lineage>
</organism>
<protein>
    <submittedName>
        <fullName evidence="1">Uncharacterized protein</fullName>
    </submittedName>
</protein>
<evidence type="ECO:0000313" key="2">
    <source>
        <dbReference type="Proteomes" id="UP000765509"/>
    </source>
</evidence>
<reference evidence="1" key="1">
    <citation type="submission" date="2021-03" db="EMBL/GenBank/DDBJ databases">
        <title>Draft genome sequence of rust myrtle Austropuccinia psidii MF-1, a brazilian biotype.</title>
        <authorList>
            <person name="Quecine M.C."/>
            <person name="Pachon D.M.R."/>
            <person name="Bonatelli M.L."/>
            <person name="Correr F.H."/>
            <person name="Franceschini L.M."/>
            <person name="Leite T.F."/>
            <person name="Margarido G.R.A."/>
            <person name="Almeida C.A."/>
            <person name="Ferrarezi J.A."/>
            <person name="Labate C.A."/>
        </authorList>
    </citation>
    <scope>NUCLEOTIDE SEQUENCE</scope>
    <source>
        <strain evidence="1">MF-1</strain>
    </source>
</reference>
<dbReference type="EMBL" id="AVOT02007425">
    <property type="protein sequence ID" value="MBW0483890.1"/>
    <property type="molecule type" value="Genomic_DNA"/>
</dbReference>
<name>A0A9Q3CIU3_9BASI</name>
<accession>A0A9Q3CIU3</accession>
<evidence type="ECO:0000313" key="1">
    <source>
        <dbReference type="EMBL" id="MBW0483890.1"/>
    </source>
</evidence>
<dbReference type="OrthoDB" id="8022549at2759"/>
<dbReference type="Proteomes" id="UP000765509">
    <property type="component" value="Unassembled WGS sequence"/>
</dbReference>